<dbReference type="InterPro" id="IPR013766">
    <property type="entry name" value="Thioredoxin_domain"/>
</dbReference>
<dbReference type="PROSITE" id="PS51257">
    <property type="entry name" value="PROKAR_LIPOPROTEIN"/>
    <property type="match status" value="1"/>
</dbReference>
<dbReference type="PANTHER" id="PTHR12151">
    <property type="entry name" value="ELECTRON TRANSPORT PROTIN SCO1/SENC FAMILY MEMBER"/>
    <property type="match status" value="1"/>
</dbReference>
<accession>A0A1I6BK52</accession>
<evidence type="ECO:0000259" key="3">
    <source>
        <dbReference type="PROSITE" id="PS51352"/>
    </source>
</evidence>
<dbReference type="PANTHER" id="PTHR12151:SF25">
    <property type="entry name" value="LINALOOL DEHYDRATASE_ISOMERASE DOMAIN-CONTAINING PROTEIN"/>
    <property type="match status" value="1"/>
</dbReference>
<sequence length="189" mass="21499">MKDVKVLSKTALTALMLFFLFGCSKEEGISFSFQNQENQTFSSEELEGKVWIADFMFTNCRTVCSPMTANMKKIQERAAKQGIDVQLVSFSVDPEVDTPEKLKEYVAYHGGDFSNWNVLTGYKQKEIETFAKENFSAIVKKPEESDQVLHSTSFYLVDKDGKIVETFEGVKNPPYDDILKEAEKAEEKN</sequence>
<organism evidence="4 5">
    <name type="scientific">Priestia endophytica DSM 13796</name>
    <dbReference type="NCBI Taxonomy" id="1121089"/>
    <lineage>
        <taxon>Bacteria</taxon>
        <taxon>Bacillati</taxon>
        <taxon>Bacillota</taxon>
        <taxon>Bacilli</taxon>
        <taxon>Bacillales</taxon>
        <taxon>Bacillaceae</taxon>
        <taxon>Priestia</taxon>
    </lineage>
</organism>
<proteinExistence type="inferred from homology"/>
<evidence type="ECO:0000256" key="1">
    <source>
        <dbReference type="ARBA" id="ARBA00010996"/>
    </source>
</evidence>
<dbReference type="PROSITE" id="PS51352">
    <property type="entry name" value="THIOREDOXIN_2"/>
    <property type="match status" value="1"/>
</dbReference>
<evidence type="ECO:0000313" key="4">
    <source>
        <dbReference type="EMBL" id="SFQ81300.1"/>
    </source>
</evidence>
<name>A0A1I6BK52_9BACI</name>
<dbReference type="SUPFAM" id="SSF52833">
    <property type="entry name" value="Thioredoxin-like"/>
    <property type="match status" value="1"/>
</dbReference>
<dbReference type="GeneID" id="93712327"/>
<dbReference type="RefSeq" id="WP_064505046.1">
    <property type="nucleotide sequence ID" value="NZ_FOXX01000010.1"/>
</dbReference>
<keyword evidence="5" id="KW-1185">Reference proteome</keyword>
<dbReference type="Gene3D" id="3.40.30.10">
    <property type="entry name" value="Glutaredoxin"/>
    <property type="match status" value="1"/>
</dbReference>
<gene>
    <name evidence="4" type="ORF">SAMN02745910_03748</name>
</gene>
<comment type="caution">
    <text evidence="4">The sequence shown here is derived from an EMBL/GenBank/DDBJ whole genome shotgun (WGS) entry which is preliminary data.</text>
</comment>
<dbReference type="EMBL" id="FOXX01000010">
    <property type="protein sequence ID" value="SFQ81300.1"/>
    <property type="molecule type" value="Genomic_DNA"/>
</dbReference>
<dbReference type="CDD" id="cd02968">
    <property type="entry name" value="SCO"/>
    <property type="match status" value="1"/>
</dbReference>
<protein>
    <submittedName>
        <fullName evidence="4">Protein SCO1/2</fullName>
    </submittedName>
</protein>
<dbReference type="Pfam" id="PF02630">
    <property type="entry name" value="SCO1-SenC"/>
    <property type="match status" value="1"/>
</dbReference>
<evidence type="ECO:0000313" key="5">
    <source>
        <dbReference type="Proteomes" id="UP000182762"/>
    </source>
</evidence>
<dbReference type="InterPro" id="IPR036249">
    <property type="entry name" value="Thioredoxin-like_sf"/>
</dbReference>
<dbReference type="Proteomes" id="UP000182762">
    <property type="component" value="Unassembled WGS sequence"/>
</dbReference>
<feature type="domain" description="Thioredoxin" evidence="3">
    <location>
        <begin position="22"/>
        <end position="187"/>
    </location>
</feature>
<evidence type="ECO:0000256" key="2">
    <source>
        <dbReference type="ARBA" id="ARBA00023008"/>
    </source>
</evidence>
<reference evidence="4 5" key="1">
    <citation type="submission" date="2016-10" db="EMBL/GenBank/DDBJ databases">
        <authorList>
            <person name="Varghese N."/>
            <person name="Submissions S."/>
        </authorList>
    </citation>
    <scope>NUCLEOTIDE SEQUENCE [LARGE SCALE GENOMIC DNA]</scope>
    <source>
        <strain evidence="4 5">DSM 13796</strain>
    </source>
</reference>
<dbReference type="InterPro" id="IPR003782">
    <property type="entry name" value="SCO1/SenC"/>
</dbReference>
<comment type="similarity">
    <text evidence="1">Belongs to the SCO1/2 family.</text>
</comment>
<keyword evidence="2" id="KW-0186">Copper</keyword>